<dbReference type="InterPro" id="IPR007296">
    <property type="entry name" value="DUF403"/>
</dbReference>
<comment type="caution">
    <text evidence="3">The sequence shown here is derived from an EMBL/GenBank/DDBJ whole genome shotgun (WGS) entry which is preliminary data.</text>
</comment>
<dbReference type="Proteomes" id="UP000749311">
    <property type="component" value="Unassembled WGS sequence"/>
</dbReference>
<dbReference type="InterPro" id="IPR051680">
    <property type="entry name" value="ATP-dep_Glu-Cys_Ligase-2"/>
</dbReference>
<evidence type="ECO:0000259" key="1">
    <source>
        <dbReference type="Pfam" id="PF04168"/>
    </source>
</evidence>
<dbReference type="SUPFAM" id="SSF56059">
    <property type="entry name" value="Glutathione synthetase ATP-binding domain-like"/>
    <property type="match status" value="1"/>
</dbReference>
<keyword evidence="4" id="KW-1185">Reference proteome</keyword>
<accession>A0ABX0SFP3</accession>
<evidence type="ECO:0000259" key="2">
    <source>
        <dbReference type="Pfam" id="PF14403"/>
    </source>
</evidence>
<dbReference type="PANTHER" id="PTHR34595:SF2">
    <property type="entry name" value="BLR2978 PROTEIN"/>
    <property type="match status" value="1"/>
</dbReference>
<proteinExistence type="predicted"/>
<dbReference type="Gene3D" id="3.30.1490.270">
    <property type="match status" value="1"/>
</dbReference>
<dbReference type="Pfam" id="PF14403">
    <property type="entry name" value="CP_ATPgrasp_2"/>
    <property type="match status" value="1"/>
</dbReference>
<feature type="domain" description="DUF403" evidence="1">
    <location>
        <begin position="514"/>
        <end position="824"/>
    </location>
</feature>
<organism evidence="3 4">
    <name type="scientific">Brooklawnia cerclae</name>
    <dbReference type="NCBI Taxonomy" id="349934"/>
    <lineage>
        <taxon>Bacteria</taxon>
        <taxon>Bacillati</taxon>
        <taxon>Actinomycetota</taxon>
        <taxon>Actinomycetes</taxon>
        <taxon>Propionibacteriales</taxon>
        <taxon>Propionibacteriaceae</taxon>
        <taxon>Brooklawnia</taxon>
    </lineage>
</organism>
<dbReference type="RefSeq" id="WP_167166023.1">
    <property type="nucleotide sequence ID" value="NZ_BAAAOO010000015.1"/>
</dbReference>
<gene>
    <name evidence="3" type="ORF">FB473_001451</name>
</gene>
<protein>
    <submittedName>
        <fullName evidence="3">Circularly permuted ATP-grasp superfamily protein/putative alpha-E superfamily protein</fullName>
    </submittedName>
</protein>
<evidence type="ECO:0000313" key="4">
    <source>
        <dbReference type="Proteomes" id="UP000749311"/>
    </source>
</evidence>
<reference evidence="3 4" key="1">
    <citation type="submission" date="2020-02" db="EMBL/GenBank/DDBJ databases">
        <title>Sequencing the genomes of 1000 actinobacteria strains.</title>
        <authorList>
            <person name="Klenk H.-P."/>
        </authorList>
    </citation>
    <scope>NUCLEOTIDE SEQUENCE [LARGE SCALE GENOMIC DNA]</scope>
    <source>
        <strain evidence="3 4">DSM 19609</strain>
    </source>
</reference>
<dbReference type="EMBL" id="JAAMOZ010000001">
    <property type="protein sequence ID" value="NIH56806.1"/>
    <property type="molecule type" value="Genomic_DNA"/>
</dbReference>
<name>A0ABX0SFP3_9ACTN</name>
<evidence type="ECO:0000313" key="3">
    <source>
        <dbReference type="EMBL" id="NIH56806.1"/>
    </source>
</evidence>
<dbReference type="PANTHER" id="PTHR34595">
    <property type="entry name" value="BLR5612 PROTEIN"/>
    <property type="match status" value="1"/>
</dbReference>
<sequence length="843" mass="91644">MIVPAEASDSVLADYLRRAGEHDEFGRLADDPGFRSPVDAGVGGDDLRRRQRSLGRLVRAEAITYGGAPAGQLARPWLLDLLPLVIPGEEWRELEAGLRQRAELLDEVLSDVYGQRRLLSERVLPAELVLGHGGFLPVVDGIRMNAERQLVMTATDLVRGADGRWMALGDRAQAPSGAGYAMANRRLVARILEQDYRDAPIRRLRGFFDHMRLALQTCAPAGEDNPRVVLLSPGPASETAYDQALVSTLLGHPVAQSGDLEVLGGRLWLRTTGRREPVHVLQRRVDASWADSLDLRPESRLGVPGLVEAARQGRVGVANPLGSAVLENPGLLAYLDRIAVHVLGEPLRLASVPTWWCGDPEHLAHVLSHLDELVIKPVDRRAGRGGVRPVDLDEPDRQRLVARITAEPGRWAAQQSVEPSTSPVVGPTGLEARRTLLRTFAVSAGSTYAILPGGLARVAPDEESWVITNRDGAISKDVWVLEAADETVRPLDLSPRRRGEGEVPTSRPGLTPSAADQLYWLGRYSERTEATARMLKVSDKLIEDNLHRPGTPGHSAMRAMLESLTAVTSVRPGFTGEGAVQRLADPLPQVRSLLLDEWVPGTVAYGAGRTTAAAADVREVISADIFSVLNALDATLSAARAGADVHVQHVIADVLRSTLALAGIVGESLVREPTWTFVESGRRIERAQTTVRMLRHTLAGVRAPVAEALLVESVLEVGDSLITYARRMAAGVGASSPAEAAASLLLLDPDNPRSVRYQIDRLIDALRFTPAPGVDSLAAQVRDLLVDADMDVLRADERAPLRRLLDELDEQLRLLSDQIEQEHFQIQQPAVWFAVQENTGGRR</sequence>
<dbReference type="Gene3D" id="3.40.50.11290">
    <property type="match status" value="1"/>
</dbReference>
<feature type="domain" description="Circularly permuted ATP-grasp type 2" evidence="2">
    <location>
        <begin position="83"/>
        <end position="459"/>
    </location>
</feature>
<dbReference type="InterPro" id="IPR025841">
    <property type="entry name" value="CP_ATPgrasp_2"/>
</dbReference>
<dbReference type="Pfam" id="PF04168">
    <property type="entry name" value="Alpha-E"/>
    <property type="match status" value="1"/>
</dbReference>